<evidence type="ECO:0000256" key="3">
    <source>
        <dbReference type="ARBA" id="ARBA00023125"/>
    </source>
</evidence>
<accession>A0A138A0Q0</accession>
<dbReference type="Pfam" id="PF03466">
    <property type="entry name" value="LysR_substrate"/>
    <property type="match status" value="1"/>
</dbReference>
<evidence type="ECO:0000313" key="10">
    <source>
        <dbReference type="Proteomes" id="UP000070409"/>
    </source>
</evidence>
<evidence type="ECO:0000313" key="7">
    <source>
        <dbReference type="EMBL" id="KXO88913.1"/>
    </source>
</evidence>
<dbReference type="PANTHER" id="PTHR30346">
    <property type="entry name" value="TRANSCRIPTIONAL DUAL REGULATOR HCAR-RELATED"/>
    <property type="match status" value="1"/>
</dbReference>
<name>A0A138A0Q0_9ACTN</name>
<protein>
    <recommendedName>
        <fullName evidence="6">HTH lysR-type domain-containing protein</fullName>
    </recommendedName>
</protein>
<dbReference type="EMBL" id="LSRF01000058">
    <property type="protein sequence ID" value="KXP04006.1"/>
    <property type="molecule type" value="Genomic_DNA"/>
</dbReference>
<dbReference type="STRING" id="239498.AXK60_19880"/>
<dbReference type="InterPro" id="IPR005119">
    <property type="entry name" value="LysR_subst-bd"/>
</dbReference>
<dbReference type="Gene3D" id="3.40.190.10">
    <property type="entry name" value="Periplasmic binding protein-like II"/>
    <property type="match status" value="2"/>
</dbReference>
<dbReference type="InterPro" id="IPR036390">
    <property type="entry name" value="WH_DNA-bd_sf"/>
</dbReference>
<evidence type="ECO:0000313" key="8">
    <source>
        <dbReference type="EMBL" id="KXP04006.1"/>
    </source>
</evidence>
<dbReference type="RefSeq" id="WP_068575111.1">
    <property type="nucleotide sequence ID" value="NZ_LSRE01000050.1"/>
</dbReference>
<evidence type="ECO:0000256" key="2">
    <source>
        <dbReference type="ARBA" id="ARBA00023015"/>
    </source>
</evidence>
<dbReference type="GO" id="GO:0003700">
    <property type="term" value="F:DNA-binding transcription factor activity"/>
    <property type="evidence" value="ECO:0007669"/>
    <property type="project" value="InterPro"/>
</dbReference>
<dbReference type="PANTHER" id="PTHR30346:SF17">
    <property type="entry name" value="LYSR FAMILY TRANSCRIPTIONAL REGULATOR"/>
    <property type="match status" value="1"/>
</dbReference>
<comment type="similarity">
    <text evidence="1">Belongs to the LysR transcriptional regulatory family.</text>
</comment>
<evidence type="ECO:0000256" key="4">
    <source>
        <dbReference type="ARBA" id="ARBA00023159"/>
    </source>
</evidence>
<keyword evidence="5" id="KW-0804">Transcription</keyword>
<dbReference type="PROSITE" id="PS50931">
    <property type="entry name" value="HTH_LYSR"/>
    <property type="match status" value="1"/>
</dbReference>
<dbReference type="Proteomes" id="UP000070409">
    <property type="component" value="Unassembled WGS sequence"/>
</dbReference>
<dbReference type="OrthoDB" id="3176554at2"/>
<keyword evidence="4" id="KW-0010">Activator</keyword>
<dbReference type="FunFam" id="1.10.10.10:FF:000001">
    <property type="entry name" value="LysR family transcriptional regulator"/>
    <property type="match status" value="1"/>
</dbReference>
<dbReference type="CDD" id="cd08414">
    <property type="entry name" value="PBP2_LTTR_aromatics_like"/>
    <property type="match status" value="1"/>
</dbReference>
<proteinExistence type="inferred from homology"/>
<evidence type="ECO:0000259" key="6">
    <source>
        <dbReference type="PROSITE" id="PS50931"/>
    </source>
</evidence>
<keyword evidence="2" id="KW-0805">Transcription regulation</keyword>
<dbReference type="AlphaFoldDB" id="A0A138A0Q0"/>
<dbReference type="PRINTS" id="PR00039">
    <property type="entry name" value="HTHLYSR"/>
</dbReference>
<reference evidence="8" key="3">
    <citation type="submission" date="2016-02" db="EMBL/GenBank/DDBJ databases">
        <authorList>
            <person name="Teng J.L."/>
            <person name="Yang Y."/>
            <person name="Huang Y."/>
            <person name="Guo F."/>
            <person name="Wei W."/>
            <person name="Chen J.H."/>
            <person name="Wong S.Y."/>
            <person name="Lau S.K."/>
            <person name="Woo P.C."/>
        </authorList>
    </citation>
    <scope>NUCLEOTIDE SEQUENCE</scope>
    <source>
        <strain evidence="8">JCM 15929</strain>
    </source>
</reference>
<gene>
    <name evidence="8" type="ORF">AXK60_19880</name>
    <name evidence="7" type="ORF">AXK61_09690</name>
</gene>
<dbReference type="GO" id="GO:0032993">
    <property type="term" value="C:protein-DNA complex"/>
    <property type="evidence" value="ECO:0007669"/>
    <property type="project" value="TreeGrafter"/>
</dbReference>
<dbReference type="InterPro" id="IPR036388">
    <property type="entry name" value="WH-like_DNA-bd_sf"/>
</dbReference>
<sequence>MELRHLRQFLAVAQTEHFGRAADGLHIAGPALSRTVRQLEDSVGTPLFARTTRQVELTEAGRVFAGEVRRILAELDGAVGRARLIGQGASGVLRVGVTGSASYGVLPRVVRRVKAALPDVELTIDTEMLTPLQAAALTDGRLDLALLRTPVAVEGIAHRVLFAEPLILALPQGHRFDGDPEVTVADLQDEAFVTYPADTGSVVDGAVVRTCAAAGFTPRRAHQVSQTSTLLALVAAGLGIALVPRTASSIQLPGVHFVDLPATESVELALAWRAADDSPLLARVLEALGGTDLTDDRETAA</sequence>
<comment type="caution">
    <text evidence="8">The sequence shown here is derived from an EMBL/GenBank/DDBJ whole genome shotgun (WGS) entry which is preliminary data.</text>
</comment>
<dbReference type="GO" id="GO:0003677">
    <property type="term" value="F:DNA binding"/>
    <property type="evidence" value="ECO:0007669"/>
    <property type="project" value="UniProtKB-KW"/>
</dbReference>
<keyword evidence="3" id="KW-0238">DNA-binding</keyword>
<reference evidence="7 10" key="2">
    <citation type="submission" date="2016-02" db="EMBL/GenBank/DDBJ databases">
        <authorList>
            <person name="Teng J.L."/>
            <person name="Tang Y."/>
            <person name="Huang Y."/>
            <person name="Guo F."/>
            <person name="Wei W."/>
            <person name="Chen J.H."/>
            <person name="Wong S.Y."/>
            <person name="Lau S.K."/>
            <person name="Woo P.C."/>
        </authorList>
    </citation>
    <scope>NUCLEOTIDE SEQUENCE [LARGE SCALE GENOMIC DNA]</scope>
    <source>
        <strain evidence="7 10">JCM 13375</strain>
    </source>
</reference>
<evidence type="ECO:0000313" key="9">
    <source>
        <dbReference type="Proteomes" id="UP000070258"/>
    </source>
</evidence>
<dbReference type="Pfam" id="PF00126">
    <property type="entry name" value="HTH_1"/>
    <property type="match status" value="1"/>
</dbReference>
<dbReference type="SUPFAM" id="SSF46785">
    <property type="entry name" value="Winged helix' DNA-binding domain"/>
    <property type="match status" value="1"/>
</dbReference>
<feature type="domain" description="HTH lysR-type" evidence="6">
    <location>
        <begin position="1"/>
        <end position="58"/>
    </location>
</feature>
<dbReference type="EMBL" id="LSRE01000050">
    <property type="protein sequence ID" value="KXO88913.1"/>
    <property type="molecule type" value="Genomic_DNA"/>
</dbReference>
<dbReference type="Gene3D" id="1.10.10.10">
    <property type="entry name" value="Winged helix-like DNA-binding domain superfamily/Winged helix DNA-binding domain"/>
    <property type="match status" value="1"/>
</dbReference>
<dbReference type="InterPro" id="IPR000847">
    <property type="entry name" value="LysR_HTH_N"/>
</dbReference>
<organism evidence="8 9">
    <name type="scientific">Tsukamurella pseudospumae</name>
    <dbReference type="NCBI Taxonomy" id="239498"/>
    <lineage>
        <taxon>Bacteria</taxon>
        <taxon>Bacillati</taxon>
        <taxon>Actinomycetota</taxon>
        <taxon>Actinomycetes</taxon>
        <taxon>Mycobacteriales</taxon>
        <taxon>Tsukamurellaceae</taxon>
        <taxon>Tsukamurella</taxon>
    </lineage>
</organism>
<dbReference type="Proteomes" id="UP000070258">
    <property type="component" value="Unassembled WGS sequence"/>
</dbReference>
<evidence type="ECO:0000256" key="1">
    <source>
        <dbReference type="ARBA" id="ARBA00009437"/>
    </source>
</evidence>
<evidence type="ECO:0000256" key="5">
    <source>
        <dbReference type="ARBA" id="ARBA00023163"/>
    </source>
</evidence>
<reference evidence="9" key="1">
    <citation type="submission" date="2016-02" db="EMBL/GenBank/DDBJ databases">
        <authorList>
            <person name="Wen L."/>
            <person name="He K."/>
            <person name="Yang H."/>
        </authorList>
    </citation>
    <scope>NUCLEOTIDE SEQUENCE [LARGE SCALE GENOMIC DNA]</scope>
    <source>
        <strain evidence="9">JCM 15929</strain>
    </source>
</reference>
<keyword evidence="10" id="KW-1185">Reference proteome</keyword>
<dbReference type="SUPFAM" id="SSF53850">
    <property type="entry name" value="Periplasmic binding protein-like II"/>
    <property type="match status" value="1"/>
</dbReference>